<reference evidence="14 15" key="1">
    <citation type="submission" date="2012-05" db="EMBL/GenBank/DDBJ databases">
        <authorList>
            <person name="Weinstock G."/>
            <person name="Sodergren E."/>
            <person name="Lobos E.A."/>
            <person name="Fulton L."/>
            <person name="Fulton R."/>
            <person name="Courtney L."/>
            <person name="Fronick C."/>
            <person name="O'Laughlin M."/>
            <person name="Godfrey J."/>
            <person name="Wilson R.M."/>
            <person name="Miner T."/>
            <person name="Farmer C."/>
            <person name="Delehaunty K."/>
            <person name="Cordes M."/>
            <person name="Minx P."/>
            <person name="Tomlinson C."/>
            <person name="Chen J."/>
            <person name="Wollam A."/>
            <person name="Pepin K.H."/>
            <person name="Bhonagiri V."/>
            <person name="Zhang X."/>
            <person name="Suruliraj S."/>
            <person name="Warren W."/>
            <person name="Mitreva M."/>
            <person name="Mardis E.R."/>
            <person name="Wilson R.K."/>
        </authorList>
    </citation>
    <scope>NUCLEOTIDE SEQUENCE [LARGE SCALE GENOMIC DNA]</scope>
    <source>
        <strain evidence="14 15">F0235</strain>
    </source>
</reference>
<dbReference type="HOGENOM" id="CLU_000288_135_2_11"/>
<dbReference type="eggNOG" id="COG2815">
    <property type="taxonomic scope" value="Bacteria"/>
</dbReference>
<evidence type="ECO:0000256" key="9">
    <source>
        <dbReference type="ARBA" id="ARBA00048679"/>
    </source>
</evidence>
<feature type="compositionally biased region" description="Low complexity" evidence="10">
    <location>
        <begin position="696"/>
        <end position="708"/>
    </location>
</feature>
<gene>
    <name evidence="14" type="ORF">HMPREF9997_01687</name>
</gene>
<dbReference type="SMART" id="SM00740">
    <property type="entry name" value="PASTA"/>
    <property type="match status" value="5"/>
</dbReference>
<dbReference type="Proteomes" id="UP000010445">
    <property type="component" value="Unassembled WGS sequence"/>
</dbReference>
<dbReference type="OrthoDB" id="9762169at2"/>
<feature type="compositionally biased region" description="Polar residues" evidence="10">
    <location>
        <begin position="320"/>
        <end position="329"/>
    </location>
</feature>
<dbReference type="PANTHER" id="PTHR43289">
    <property type="entry name" value="MITOGEN-ACTIVATED PROTEIN KINASE KINASE KINASE 20-RELATED"/>
    <property type="match status" value="1"/>
</dbReference>
<comment type="catalytic activity">
    <reaction evidence="8">
        <text>L-threonyl-[protein] + ATP = O-phospho-L-threonyl-[protein] + ADP + H(+)</text>
        <dbReference type="Rhea" id="RHEA:46608"/>
        <dbReference type="Rhea" id="RHEA-COMP:11060"/>
        <dbReference type="Rhea" id="RHEA-COMP:11605"/>
        <dbReference type="ChEBI" id="CHEBI:15378"/>
        <dbReference type="ChEBI" id="CHEBI:30013"/>
        <dbReference type="ChEBI" id="CHEBI:30616"/>
        <dbReference type="ChEBI" id="CHEBI:61977"/>
        <dbReference type="ChEBI" id="CHEBI:456216"/>
        <dbReference type="EC" id="2.7.11.1"/>
    </reaction>
</comment>
<dbReference type="FunFam" id="1.10.510.10:FF:000021">
    <property type="entry name" value="Serine/threonine protein kinase"/>
    <property type="match status" value="1"/>
</dbReference>
<evidence type="ECO:0000259" key="12">
    <source>
        <dbReference type="PROSITE" id="PS50011"/>
    </source>
</evidence>
<keyword evidence="11" id="KW-0812">Transmembrane</keyword>
<keyword evidence="5" id="KW-0547">Nucleotide-binding</keyword>
<keyword evidence="6 14" id="KW-0418">Kinase</keyword>
<dbReference type="PATRIC" id="fig|1035195.3.peg.1524"/>
<dbReference type="EMBL" id="AMEM01000022">
    <property type="protein sequence ID" value="EKX89784.1"/>
    <property type="molecule type" value="Genomic_DNA"/>
</dbReference>
<dbReference type="EC" id="2.7.11.1" evidence="1"/>
<name>L1MFQ8_9CORY</name>
<dbReference type="Pfam" id="PF03793">
    <property type="entry name" value="PASTA"/>
    <property type="match status" value="5"/>
</dbReference>
<dbReference type="PROSITE" id="PS51178">
    <property type="entry name" value="PASTA"/>
    <property type="match status" value="3"/>
</dbReference>
<accession>L1MFQ8</accession>
<sequence length="733" mass="77173">MSKLNVGDLLDGRYRIETPIARGGMSTVYRCIDTRLGRPVAAKVMDDRYIDDPIFRDRFRREARSMAQLSHPCLVNVYDTGEDGDHLFLIMELINGGTLRELLAERGPMPPHAAAAVMRSMLTGLSVAHSAGMVHRDIKPDNILINGDHQVKLADFGLVRETSQNTATSDQIIGTVSYLSPEQVEGGDIGPESDVYSAGIVLYELLTGEIPFTGDTQVAQAFKRLNNDVPAPSTRIDGVPPLFDALVAQATSRNPEERFTDAGEFLSAVDSAAAELSLPAFKVPIPRNAAAHRATEIEDDAATEEFGTREFDADEMGTEVFNSGPTETSILEPVVPTPAPAQASAPETRVAAATPAHQAPSPAPPTPVSPPGPKPVSNRSGIRLGVWLTVIFILTCAVAVGGWGFGSGRYGEIPEVIGMDRVQATAAIQNGGFEPTIQQVYNDDTAVDQIVGTNPPFGSRAVRGSNVAILISLGRPTIPTIPTDHSVDRYRALLSERTLTWQDGDQVYSDDVPAGGVAETSPAVGQEVRTGTAVSVSLSKGPAPVAVPDVKGLSRSAAESALKSAGLKVARVDEGFISTTPKDHVFGILPAPGTEVTRGTEVVIQVSTALEVPDIVGMSQEEGTKKLQEAGIKVDQIKQDNTTGTKAHQVVGTAPGPGTLIDPSSSSVDIVVAKKVKVPNVVGSKLADAKEKLEEAGLSASSSGSDSSRVITQSPRAGSEVDNGKSVTLKTIG</sequence>
<keyword evidence="3" id="KW-0808">Transferase</keyword>
<feature type="compositionally biased region" description="Low complexity" evidence="10">
    <location>
        <begin position="348"/>
        <end position="360"/>
    </location>
</feature>
<proteinExistence type="predicted"/>
<dbReference type="SUPFAM" id="SSF54184">
    <property type="entry name" value="Penicillin-binding protein 2x (pbp-2x), c-terminal domain"/>
    <property type="match status" value="1"/>
</dbReference>
<feature type="region of interest" description="Disordered" evidence="10">
    <location>
        <begin position="309"/>
        <end position="376"/>
    </location>
</feature>
<evidence type="ECO:0000256" key="7">
    <source>
        <dbReference type="ARBA" id="ARBA00022840"/>
    </source>
</evidence>
<evidence type="ECO:0000256" key="8">
    <source>
        <dbReference type="ARBA" id="ARBA00047899"/>
    </source>
</evidence>
<keyword evidence="2" id="KW-0723">Serine/threonine-protein kinase</keyword>
<dbReference type="GO" id="GO:0045717">
    <property type="term" value="P:negative regulation of fatty acid biosynthetic process"/>
    <property type="evidence" value="ECO:0007669"/>
    <property type="project" value="UniProtKB-ARBA"/>
</dbReference>
<protein>
    <recommendedName>
        <fullName evidence="1">non-specific serine/threonine protein kinase</fullName>
        <ecNumber evidence="1">2.7.11.1</ecNumber>
    </recommendedName>
</protein>
<evidence type="ECO:0000256" key="6">
    <source>
        <dbReference type="ARBA" id="ARBA00022777"/>
    </source>
</evidence>
<dbReference type="GO" id="GO:0004674">
    <property type="term" value="F:protein serine/threonine kinase activity"/>
    <property type="evidence" value="ECO:0007669"/>
    <property type="project" value="UniProtKB-KW"/>
</dbReference>
<dbReference type="SMART" id="SM00220">
    <property type="entry name" value="S_TKc"/>
    <property type="match status" value="1"/>
</dbReference>
<dbReference type="Gene3D" id="3.30.200.20">
    <property type="entry name" value="Phosphorylase Kinase, domain 1"/>
    <property type="match status" value="1"/>
</dbReference>
<dbReference type="Gene3D" id="3.30.10.20">
    <property type="match status" value="5"/>
</dbReference>
<keyword evidence="4" id="KW-0677">Repeat</keyword>
<feature type="compositionally biased region" description="Pro residues" evidence="10">
    <location>
        <begin position="361"/>
        <end position="374"/>
    </location>
</feature>
<feature type="transmembrane region" description="Helical" evidence="11">
    <location>
        <begin position="384"/>
        <end position="405"/>
    </location>
</feature>
<evidence type="ECO:0000259" key="13">
    <source>
        <dbReference type="PROSITE" id="PS51178"/>
    </source>
</evidence>
<dbReference type="Gene3D" id="1.10.510.10">
    <property type="entry name" value="Transferase(Phosphotransferase) domain 1"/>
    <property type="match status" value="1"/>
</dbReference>
<evidence type="ECO:0000256" key="5">
    <source>
        <dbReference type="ARBA" id="ARBA00022741"/>
    </source>
</evidence>
<dbReference type="Pfam" id="PF00069">
    <property type="entry name" value="Pkinase"/>
    <property type="match status" value="1"/>
</dbReference>
<keyword evidence="15" id="KW-1185">Reference proteome</keyword>
<evidence type="ECO:0000313" key="14">
    <source>
        <dbReference type="EMBL" id="EKX89784.1"/>
    </source>
</evidence>
<keyword evidence="7" id="KW-0067">ATP-binding</keyword>
<evidence type="ECO:0000256" key="4">
    <source>
        <dbReference type="ARBA" id="ARBA00022737"/>
    </source>
</evidence>
<feature type="domain" description="PASTA" evidence="13">
    <location>
        <begin position="541"/>
        <end position="608"/>
    </location>
</feature>
<feature type="region of interest" description="Disordered" evidence="10">
    <location>
        <begin position="695"/>
        <end position="733"/>
    </location>
</feature>
<dbReference type="NCBIfam" id="NF033483">
    <property type="entry name" value="PknB_PASTA_kin"/>
    <property type="match status" value="1"/>
</dbReference>
<evidence type="ECO:0000256" key="11">
    <source>
        <dbReference type="SAM" id="Phobius"/>
    </source>
</evidence>
<feature type="domain" description="Protein kinase" evidence="12">
    <location>
        <begin position="14"/>
        <end position="281"/>
    </location>
</feature>
<dbReference type="RefSeq" id="WP_006063916.1">
    <property type="nucleotide sequence ID" value="NZ_KB290831.1"/>
</dbReference>
<keyword evidence="11" id="KW-0472">Membrane</keyword>
<dbReference type="CDD" id="cd06577">
    <property type="entry name" value="PASTA_pknB"/>
    <property type="match status" value="5"/>
</dbReference>
<evidence type="ECO:0000256" key="1">
    <source>
        <dbReference type="ARBA" id="ARBA00012513"/>
    </source>
</evidence>
<keyword evidence="11" id="KW-1133">Transmembrane helix</keyword>
<dbReference type="CDD" id="cd14014">
    <property type="entry name" value="STKc_PknB_like"/>
    <property type="match status" value="1"/>
</dbReference>
<evidence type="ECO:0000313" key="15">
    <source>
        <dbReference type="Proteomes" id="UP000010445"/>
    </source>
</evidence>
<dbReference type="PROSITE" id="PS50011">
    <property type="entry name" value="PROTEIN_KINASE_DOM"/>
    <property type="match status" value="1"/>
</dbReference>
<dbReference type="eggNOG" id="COG0515">
    <property type="taxonomic scope" value="Bacteria"/>
</dbReference>
<feature type="domain" description="PASTA" evidence="13">
    <location>
        <begin position="672"/>
        <end position="733"/>
    </location>
</feature>
<evidence type="ECO:0000256" key="3">
    <source>
        <dbReference type="ARBA" id="ARBA00022679"/>
    </source>
</evidence>
<feature type="domain" description="PASTA" evidence="13">
    <location>
        <begin position="407"/>
        <end position="473"/>
    </location>
</feature>
<dbReference type="InterPro" id="IPR005543">
    <property type="entry name" value="PASTA_dom"/>
</dbReference>
<comment type="caution">
    <text evidence="14">The sequence shown here is derived from an EMBL/GenBank/DDBJ whole genome shotgun (WGS) entry which is preliminary data.</text>
</comment>
<dbReference type="GO" id="GO:0005524">
    <property type="term" value="F:ATP binding"/>
    <property type="evidence" value="ECO:0007669"/>
    <property type="project" value="UniProtKB-KW"/>
</dbReference>
<comment type="catalytic activity">
    <reaction evidence="9">
        <text>L-seryl-[protein] + ATP = O-phospho-L-seryl-[protein] + ADP + H(+)</text>
        <dbReference type="Rhea" id="RHEA:17989"/>
        <dbReference type="Rhea" id="RHEA-COMP:9863"/>
        <dbReference type="Rhea" id="RHEA-COMP:11604"/>
        <dbReference type="ChEBI" id="CHEBI:15378"/>
        <dbReference type="ChEBI" id="CHEBI:29999"/>
        <dbReference type="ChEBI" id="CHEBI:30616"/>
        <dbReference type="ChEBI" id="CHEBI:83421"/>
        <dbReference type="ChEBI" id="CHEBI:456216"/>
        <dbReference type="EC" id="2.7.11.1"/>
    </reaction>
</comment>
<dbReference type="FunFam" id="3.30.200.20:FF:000035">
    <property type="entry name" value="Serine/threonine protein kinase Stk1"/>
    <property type="match status" value="1"/>
</dbReference>
<dbReference type="PROSITE" id="PS00108">
    <property type="entry name" value="PROTEIN_KINASE_ST"/>
    <property type="match status" value="1"/>
</dbReference>
<evidence type="ECO:0000256" key="10">
    <source>
        <dbReference type="SAM" id="MobiDB-lite"/>
    </source>
</evidence>
<dbReference type="InterPro" id="IPR008271">
    <property type="entry name" value="Ser/Thr_kinase_AS"/>
</dbReference>
<dbReference type="STRING" id="1035195.HMPREF9997_01687"/>
<dbReference type="PANTHER" id="PTHR43289:SF6">
    <property type="entry name" value="SERINE_THREONINE-PROTEIN KINASE NEKL-3"/>
    <property type="match status" value="1"/>
</dbReference>
<dbReference type="InterPro" id="IPR000719">
    <property type="entry name" value="Prot_kinase_dom"/>
</dbReference>
<dbReference type="AlphaFoldDB" id="L1MFQ8"/>
<organism evidence="14 15">
    <name type="scientific">Corynebacterium durum F0235</name>
    <dbReference type="NCBI Taxonomy" id="1035195"/>
    <lineage>
        <taxon>Bacteria</taxon>
        <taxon>Bacillati</taxon>
        <taxon>Actinomycetota</taxon>
        <taxon>Actinomycetes</taxon>
        <taxon>Mycobacteriales</taxon>
        <taxon>Corynebacteriaceae</taxon>
        <taxon>Corynebacterium</taxon>
    </lineage>
</organism>
<dbReference type="InterPro" id="IPR011009">
    <property type="entry name" value="Kinase-like_dom_sf"/>
</dbReference>
<evidence type="ECO:0000256" key="2">
    <source>
        <dbReference type="ARBA" id="ARBA00022527"/>
    </source>
</evidence>
<dbReference type="SUPFAM" id="SSF56112">
    <property type="entry name" value="Protein kinase-like (PK-like)"/>
    <property type="match status" value="1"/>
</dbReference>